<evidence type="ECO:0000256" key="1">
    <source>
        <dbReference type="ARBA" id="ARBA00004922"/>
    </source>
</evidence>
<evidence type="ECO:0000256" key="3">
    <source>
        <dbReference type="ARBA" id="ARBA00022679"/>
    </source>
</evidence>
<evidence type="ECO:0000256" key="2">
    <source>
        <dbReference type="ARBA" id="ARBA00022676"/>
    </source>
</evidence>
<keyword evidence="7" id="KW-1185">Reference proteome</keyword>
<dbReference type="PANTHER" id="PTHR12062:SF0">
    <property type="entry name" value="ALPHA-1,3-MANNOSYL-GLYCOPROTEIN 4-BETA-N-ACETYLGLUCOSAMINYLTRANSFERASE B"/>
    <property type="match status" value="1"/>
</dbReference>
<dbReference type="InterPro" id="IPR057279">
    <property type="entry name" value="MGAT4"/>
</dbReference>
<comment type="pathway">
    <text evidence="1">Protein modification; protein glycosylation.</text>
</comment>
<name>A0AAD9J467_9ANNE</name>
<evidence type="ECO:0000259" key="5">
    <source>
        <dbReference type="Pfam" id="PF23524"/>
    </source>
</evidence>
<sequence>MRRTRLCQTVTVGLLVLMVVFNLRVLLNRNEGAVGSEADVAQLLKEKEMCNQPVIVNIESKADVVPLNASFAHQKWFSLGSDMFKMVGFQRPQKGFLTIGIPSIKRINGMSYLVETLSSIIDKTSTEEKTKVVIVIFLADFDTEYNTGVVKVLTEKFMDYINMGFIQIIQATRDFYPPLTNLKRNFNDKADRVKWRSKQVVDFAFMFLYSHNISDYYIQIEDDVICAKNFITSIREYIKSMNNVQWVLLEFSELGFIGKLYKSSDLIALGRYMLMFYQEQPVDWLISYFRLSMAQRKVYLRKPTLFQHIGVKSSFDVKKDNKLKDKYFDSGDKPWRSDDPPGIVISNMKPFEQWLPSLAYGSGSGFFWASNVKEGDWLVIAFNTPVRLKRIIIETGHPKSRKDQLLNGTLEWSPRVIKLNEKTQQVTCSSLQKLGTFVDGHLDVGGLDSTSSPTGGAPVNCLRVVIGKGQKDWVVFNQVAVFVNRL</sequence>
<protein>
    <recommendedName>
        <fullName evidence="8">Alpha-1,3-mannosyl-glycoprotein 4-beta-N-acetylglucosaminyltransferase C-like</fullName>
    </recommendedName>
</protein>
<dbReference type="GO" id="GO:0006487">
    <property type="term" value="P:protein N-linked glycosylation"/>
    <property type="evidence" value="ECO:0007669"/>
    <property type="project" value="TreeGrafter"/>
</dbReference>
<proteinExistence type="predicted"/>
<dbReference type="EMBL" id="JAODUP010000633">
    <property type="protein sequence ID" value="KAK2146084.1"/>
    <property type="molecule type" value="Genomic_DNA"/>
</dbReference>
<dbReference type="Proteomes" id="UP001208570">
    <property type="component" value="Unassembled WGS sequence"/>
</dbReference>
<evidence type="ECO:0008006" key="8">
    <source>
        <dbReference type="Google" id="ProtNLM"/>
    </source>
</evidence>
<feature type="domain" description="MGAT4 A/B/C C-terminal" evidence="5">
    <location>
        <begin position="344"/>
        <end position="477"/>
    </location>
</feature>
<comment type="caution">
    <text evidence="6">The sequence shown here is derived from an EMBL/GenBank/DDBJ whole genome shotgun (WGS) entry which is preliminary data.</text>
</comment>
<dbReference type="InterPro" id="IPR006759">
    <property type="entry name" value="Glyco_transf_54"/>
</dbReference>
<dbReference type="GO" id="GO:0008375">
    <property type="term" value="F:acetylglucosaminyltransferase activity"/>
    <property type="evidence" value="ECO:0007669"/>
    <property type="project" value="TreeGrafter"/>
</dbReference>
<feature type="domain" description="MGAT4 conserved region" evidence="4">
    <location>
        <begin position="86"/>
        <end position="328"/>
    </location>
</feature>
<accession>A0AAD9J467</accession>
<dbReference type="Pfam" id="PF23524">
    <property type="entry name" value="MGAT4A_C"/>
    <property type="match status" value="1"/>
</dbReference>
<keyword evidence="2" id="KW-0328">Glycosyltransferase</keyword>
<evidence type="ECO:0000259" key="4">
    <source>
        <dbReference type="Pfam" id="PF04666"/>
    </source>
</evidence>
<dbReference type="PANTHER" id="PTHR12062">
    <property type="entry name" value="N-ACETYLGLUCOSAMINYLTRANSFERASE VI"/>
    <property type="match status" value="1"/>
</dbReference>
<dbReference type="Pfam" id="PF04666">
    <property type="entry name" value="MGAT4_cons"/>
    <property type="match status" value="1"/>
</dbReference>
<keyword evidence="3" id="KW-0808">Transferase</keyword>
<gene>
    <name evidence="6" type="ORF">LSH36_634g00055</name>
</gene>
<dbReference type="InterPro" id="IPR056576">
    <property type="entry name" value="MGAT4_A/B/C_C"/>
</dbReference>
<reference evidence="6" key="1">
    <citation type="journal article" date="2023" name="Mol. Biol. Evol.">
        <title>Third-Generation Sequencing Reveals the Adaptive Role of the Epigenome in Three Deep-Sea Polychaetes.</title>
        <authorList>
            <person name="Perez M."/>
            <person name="Aroh O."/>
            <person name="Sun Y."/>
            <person name="Lan Y."/>
            <person name="Juniper S.K."/>
            <person name="Young C.R."/>
            <person name="Angers B."/>
            <person name="Qian P.Y."/>
        </authorList>
    </citation>
    <scope>NUCLEOTIDE SEQUENCE</scope>
    <source>
        <strain evidence="6">P08H-3</strain>
    </source>
</reference>
<organism evidence="6 7">
    <name type="scientific">Paralvinella palmiformis</name>
    <dbReference type="NCBI Taxonomy" id="53620"/>
    <lineage>
        <taxon>Eukaryota</taxon>
        <taxon>Metazoa</taxon>
        <taxon>Spiralia</taxon>
        <taxon>Lophotrochozoa</taxon>
        <taxon>Annelida</taxon>
        <taxon>Polychaeta</taxon>
        <taxon>Sedentaria</taxon>
        <taxon>Canalipalpata</taxon>
        <taxon>Terebellida</taxon>
        <taxon>Terebelliformia</taxon>
        <taxon>Alvinellidae</taxon>
        <taxon>Paralvinella</taxon>
    </lineage>
</organism>
<evidence type="ECO:0000313" key="7">
    <source>
        <dbReference type="Proteomes" id="UP001208570"/>
    </source>
</evidence>
<dbReference type="AlphaFoldDB" id="A0AAD9J467"/>
<evidence type="ECO:0000313" key="6">
    <source>
        <dbReference type="EMBL" id="KAK2146084.1"/>
    </source>
</evidence>